<proteinExistence type="predicted"/>
<dbReference type="AlphaFoldDB" id="A0A6G0W8K5"/>
<feature type="domain" description="Protein kinase" evidence="1">
    <location>
        <begin position="183"/>
        <end position="445"/>
    </location>
</feature>
<comment type="caution">
    <text evidence="2">The sequence shown here is derived from an EMBL/GenBank/DDBJ whole genome shotgun (WGS) entry which is preliminary data.</text>
</comment>
<keyword evidence="3" id="KW-1185">Reference proteome</keyword>
<dbReference type="PROSITE" id="PS50011">
    <property type="entry name" value="PROTEIN_KINASE_DOM"/>
    <property type="match status" value="1"/>
</dbReference>
<dbReference type="PROSITE" id="PS00108">
    <property type="entry name" value="PROTEIN_KINASE_ST"/>
    <property type="match status" value="1"/>
</dbReference>
<dbReference type="EMBL" id="VJMJ01000304">
    <property type="protein sequence ID" value="KAF0723508.1"/>
    <property type="molecule type" value="Genomic_DNA"/>
</dbReference>
<evidence type="ECO:0000259" key="1">
    <source>
        <dbReference type="PROSITE" id="PS50011"/>
    </source>
</evidence>
<dbReference type="Pfam" id="PF07714">
    <property type="entry name" value="PK_Tyr_Ser-Thr"/>
    <property type="match status" value="1"/>
</dbReference>
<sequence>MATNASALNATAAVVANFTKVNGTTFKSCAFYDGLVSTTFHLHPNAIRSNDCKSSTCSALFAALSYHRCGVQLWWDLPSVHSDDSAKQHNHLQPFGYSRAIQPFILHDDDRCHCLCLSRRARPHFIRMVSKAPPGQGLVADPYSTLPESHGNTWLTFSDATERMSMQAQLSHLDMFRIPSAELMLTRPLAEGAYGQVWLGEYNHSAVAIKRLLPNKSNANELFKFMAEIVLLSKMDCPYVVAFYGVAWTRPTEILMVTEFVEHGDLRHVLESTALTWTLKLQCALHIAEALVYLFCMEPRVIHRDLKSRNVLLNDEYHAKVTDFGIAREMDDTTMTSGIGTYRWMAPEVLQDGHYTQAADIFSFGVILAELETEMLPYSDLRNGRGNQLTDTAIMAKVMAGELTPSFSPNCPQWYAALGRQCLALDPTKRPPATMLVFHFKRSLIRELNTLASTPVSVSSSSWGQVNSVKLLL</sequence>
<dbReference type="SUPFAM" id="SSF56112">
    <property type="entry name" value="Protein kinase-like (PK-like)"/>
    <property type="match status" value="1"/>
</dbReference>
<dbReference type="InterPro" id="IPR000719">
    <property type="entry name" value="Prot_kinase_dom"/>
</dbReference>
<dbReference type="InterPro" id="IPR011009">
    <property type="entry name" value="Kinase-like_dom_sf"/>
</dbReference>
<dbReference type="VEuPathDB" id="FungiDB:AeMF1_013802"/>
<dbReference type="Gene3D" id="1.10.510.10">
    <property type="entry name" value="Transferase(Phosphotransferase) domain 1"/>
    <property type="match status" value="1"/>
</dbReference>
<evidence type="ECO:0000313" key="3">
    <source>
        <dbReference type="Proteomes" id="UP000481153"/>
    </source>
</evidence>
<dbReference type="Proteomes" id="UP000481153">
    <property type="component" value="Unassembled WGS sequence"/>
</dbReference>
<protein>
    <recommendedName>
        <fullName evidence="1">Protein kinase domain-containing protein</fullName>
    </recommendedName>
</protein>
<gene>
    <name evidence="2" type="ORF">Ae201684_017589</name>
</gene>
<dbReference type="Gene3D" id="3.30.200.20">
    <property type="entry name" value="Phosphorylase Kinase, domain 1"/>
    <property type="match status" value="1"/>
</dbReference>
<reference evidence="2 3" key="1">
    <citation type="submission" date="2019-07" db="EMBL/GenBank/DDBJ databases">
        <title>Genomics analysis of Aphanomyces spp. identifies a new class of oomycete effector associated with host adaptation.</title>
        <authorList>
            <person name="Gaulin E."/>
        </authorList>
    </citation>
    <scope>NUCLEOTIDE SEQUENCE [LARGE SCALE GENOMIC DNA]</scope>
    <source>
        <strain evidence="2 3">ATCC 201684</strain>
    </source>
</reference>
<accession>A0A6G0W8K5</accession>
<dbReference type="PANTHER" id="PTHR44329">
    <property type="entry name" value="SERINE/THREONINE-PROTEIN KINASE TNNI3K-RELATED"/>
    <property type="match status" value="1"/>
</dbReference>
<dbReference type="InterPro" id="IPR051681">
    <property type="entry name" value="Ser/Thr_Kinases-Pseudokinases"/>
</dbReference>
<dbReference type="GO" id="GO:0005524">
    <property type="term" value="F:ATP binding"/>
    <property type="evidence" value="ECO:0007669"/>
    <property type="project" value="InterPro"/>
</dbReference>
<name>A0A6G0W8K5_9STRA</name>
<dbReference type="InterPro" id="IPR001245">
    <property type="entry name" value="Ser-Thr/Tyr_kinase_cat_dom"/>
</dbReference>
<dbReference type="PANTHER" id="PTHR44329:SF214">
    <property type="entry name" value="PROTEIN KINASE DOMAIN-CONTAINING PROTEIN"/>
    <property type="match status" value="1"/>
</dbReference>
<evidence type="ECO:0000313" key="2">
    <source>
        <dbReference type="EMBL" id="KAF0723508.1"/>
    </source>
</evidence>
<dbReference type="SMART" id="SM00220">
    <property type="entry name" value="S_TKc"/>
    <property type="match status" value="1"/>
</dbReference>
<dbReference type="GO" id="GO:0004674">
    <property type="term" value="F:protein serine/threonine kinase activity"/>
    <property type="evidence" value="ECO:0007669"/>
    <property type="project" value="TreeGrafter"/>
</dbReference>
<dbReference type="InterPro" id="IPR008271">
    <property type="entry name" value="Ser/Thr_kinase_AS"/>
</dbReference>
<organism evidence="2 3">
    <name type="scientific">Aphanomyces euteiches</name>
    <dbReference type="NCBI Taxonomy" id="100861"/>
    <lineage>
        <taxon>Eukaryota</taxon>
        <taxon>Sar</taxon>
        <taxon>Stramenopiles</taxon>
        <taxon>Oomycota</taxon>
        <taxon>Saprolegniomycetes</taxon>
        <taxon>Saprolegniales</taxon>
        <taxon>Verrucalvaceae</taxon>
        <taxon>Aphanomyces</taxon>
    </lineage>
</organism>